<dbReference type="EMBL" id="GIBP01002563">
    <property type="protein sequence ID" value="NDV31532.1"/>
    <property type="molecule type" value="Transcribed_RNA"/>
</dbReference>
<evidence type="ECO:0000313" key="2">
    <source>
        <dbReference type="EMBL" id="NDV31532.1"/>
    </source>
</evidence>
<sequence>MRSSYLKIFSKMEEEISLRNTRFLILGNPGIGKSCFLFYLMEVLIRFQLAKTIVLYRKSDLGRIYCYSDRQLRTVSLSDPYLAIYLSHPKTWYLVDSIPDPGKVNAITVNVASTRLDNYREFKKYPNVVTFYMPVWNLLEIDIAATQCFDPPLSLHTVSERFADFGGIPRTLFSVDDVSQLLDTAIARTNLQVCIDSVLEPDMPNSVSSHIVHLIPDSTYRKTTAHFASNKIGDTIISKFIKISAGHLSQWLQSSAGETEFGVLRGTIFESFAHRKLVTGGQFEFRNLSNGEKHTEDVPNCSNQLFVDRFGDKLAEKTYYRPYSKTHGAIDSWKWEFGVIQITIRDTHPMKIDLIGPILQTIPSGMLKRIVFVVPPERFELFKKQNLVKNAEEVCADKQKERTKKRKLLSNEQEEEKQRKQSASSVLLKKLQYWESIFKDTPQYVMKMPYSLE</sequence>
<reference evidence="2" key="1">
    <citation type="journal article" date="2020" name="J. Eukaryot. Microbiol.">
        <title>De novo Sequencing, Assembly and Annotation of the Transcriptome for the Free-Living Testate Amoeba Arcella intermedia.</title>
        <authorList>
            <person name="Ribeiro G.M."/>
            <person name="Porfirio-Sousa A.L."/>
            <person name="Maurer-Alcala X.X."/>
            <person name="Katz L.A."/>
            <person name="Lahr D.J.G."/>
        </authorList>
    </citation>
    <scope>NUCLEOTIDE SEQUENCE</scope>
</reference>
<dbReference type="AlphaFoldDB" id="A0A6B2L3H8"/>
<name>A0A6B2L3H8_9EUKA</name>
<dbReference type="PANTHER" id="PTHR33129:SF1">
    <property type="entry name" value="ATP-BINDING PROTEIN"/>
    <property type="match status" value="1"/>
</dbReference>
<dbReference type="PANTHER" id="PTHR33129">
    <property type="entry name" value="PROTEIN KINASE DOMAIN-CONTAINING PROTEIN-RELATED"/>
    <property type="match status" value="1"/>
</dbReference>
<evidence type="ECO:0000256" key="1">
    <source>
        <dbReference type="SAM" id="MobiDB-lite"/>
    </source>
</evidence>
<dbReference type="InterPro" id="IPR052980">
    <property type="entry name" value="Crinkler_effector"/>
</dbReference>
<protein>
    <submittedName>
        <fullName evidence="2">Uncharacterized protein</fullName>
    </submittedName>
</protein>
<accession>A0A6B2L3H8</accession>
<organism evidence="2">
    <name type="scientific">Arcella intermedia</name>
    <dbReference type="NCBI Taxonomy" id="1963864"/>
    <lineage>
        <taxon>Eukaryota</taxon>
        <taxon>Amoebozoa</taxon>
        <taxon>Tubulinea</taxon>
        <taxon>Elardia</taxon>
        <taxon>Arcellinida</taxon>
        <taxon>Sphaerothecina</taxon>
        <taxon>Arcellidae</taxon>
        <taxon>Arcella</taxon>
    </lineage>
</organism>
<proteinExistence type="predicted"/>
<feature type="region of interest" description="Disordered" evidence="1">
    <location>
        <begin position="405"/>
        <end position="425"/>
    </location>
</feature>